<dbReference type="Gene3D" id="2.60.40.10">
    <property type="entry name" value="Immunoglobulins"/>
    <property type="match status" value="4"/>
</dbReference>
<name>A0A3P6QEN6_CYLGO</name>
<dbReference type="PANTHER" id="PTHR14340">
    <property type="entry name" value="MICROFIBRIL-ASSOCIATED GLYCOPROTEIN 3"/>
    <property type="match status" value="1"/>
</dbReference>
<dbReference type="PROSITE" id="PS50835">
    <property type="entry name" value="IG_LIKE"/>
    <property type="match status" value="1"/>
</dbReference>
<dbReference type="InterPro" id="IPR007110">
    <property type="entry name" value="Ig-like_dom"/>
</dbReference>
<dbReference type="EMBL" id="UYRV01003151">
    <property type="protein sequence ID" value="VDK49856.1"/>
    <property type="molecule type" value="Genomic_DNA"/>
</dbReference>
<dbReference type="Pfam" id="PF00041">
    <property type="entry name" value="fn3"/>
    <property type="match status" value="2"/>
</dbReference>
<dbReference type="Pfam" id="PF07679">
    <property type="entry name" value="I-set"/>
    <property type="match status" value="2"/>
</dbReference>
<dbReference type="Proteomes" id="UP000271889">
    <property type="component" value="Unassembled WGS sequence"/>
</dbReference>
<dbReference type="InterPro" id="IPR003599">
    <property type="entry name" value="Ig_sub"/>
</dbReference>
<feature type="domain" description="Fibronectin type-III" evidence="4">
    <location>
        <begin position="292"/>
        <end position="387"/>
    </location>
</feature>
<proteinExistence type="predicted"/>
<evidence type="ECO:0000313" key="5">
    <source>
        <dbReference type="EMBL" id="VDK49856.1"/>
    </source>
</evidence>
<gene>
    <name evidence="5" type="ORF">CGOC_LOCUS1619</name>
</gene>
<dbReference type="InterPro" id="IPR003961">
    <property type="entry name" value="FN3_dom"/>
</dbReference>
<organism evidence="5 6">
    <name type="scientific">Cylicostephanus goldi</name>
    <name type="common">Nematode worm</name>
    <dbReference type="NCBI Taxonomy" id="71465"/>
    <lineage>
        <taxon>Eukaryota</taxon>
        <taxon>Metazoa</taxon>
        <taxon>Ecdysozoa</taxon>
        <taxon>Nematoda</taxon>
        <taxon>Chromadorea</taxon>
        <taxon>Rhabditida</taxon>
        <taxon>Rhabditina</taxon>
        <taxon>Rhabditomorpha</taxon>
        <taxon>Strongyloidea</taxon>
        <taxon>Strongylidae</taxon>
        <taxon>Cylicostephanus</taxon>
    </lineage>
</organism>
<dbReference type="SUPFAM" id="SSF48726">
    <property type="entry name" value="Immunoglobulin"/>
    <property type="match status" value="2"/>
</dbReference>
<keyword evidence="6" id="KW-1185">Reference proteome</keyword>
<dbReference type="SMART" id="SM00060">
    <property type="entry name" value="FN3"/>
    <property type="match status" value="2"/>
</dbReference>
<dbReference type="InterPro" id="IPR013098">
    <property type="entry name" value="Ig_I-set"/>
</dbReference>
<dbReference type="SMART" id="SM00409">
    <property type="entry name" value="IG"/>
    <property type="match status" value="2"/>
</dbReference>
<evidence type="ECO:0000259" key="4">
    <source>
        <dbReference type="PROSITE" id="PS50853"/>
    </source>
</evidence>
<feature type="domain" description="Fibronectin type-III" evidence="4">
    <location>
        <begin position="196"/>
        <end position="287"/>
    </location>
</feature>
<dbReference type="InterPro" id="IPR036116">
    <property type="entry name" value="FN3_sf"/>
</dbReference>
<accession>A0A3P6QEN6</accession>
<evidence type="ECO:0000256" key="1">
    <source>
        <dbReference type="ARBA" id="ARBA00022737"/>
    </source>
</evidence>
<evidence type="ECO:0008006" key="7">
    <source>
        <dbReference type="Google" id="ProtNLM"/>
    </source>
</evidence>
<dbReference type="CDD" id="cd00063">
    <property type="entry name" value="FN3"/>
    <property type="match status" value="3"/>
</dbReference>
<protein>
    <recommendedName>
        <fullName evidence="7">Fibronectin type-III domain-containing protein</fullName>
    </recommendedName>
</protein>
<feature type="non-terminal residue" evidence="5">
    <location>
        <position position="1"/>
    </location>
</feature>
<dbReference type="PROSITE" id="PS50853">
    <property type="entry name" value="FN3"/>
    <property type="match status" value="2"/>
</dbReference>
<dbReference type="PANTHER" id="PTHR14340:SF11">
    <property type="entry name" value="IG-LIKE DOMAIN-CONTAINING PROTEIN"/>
    <property type="match status" value="1"/>
</dbReference>
<dbReference type="InterPro" id="IPR013783">
    <property type="entry name" value="Ig-like_fold"/>
</dbReference>
<keyword evidence="1" id="KW-0677">Repeat</keyword>
<evidence type="ECO:0000313" key="6">
    <source>
        <dbReference type="Proteomes" id="UP000271889"/>
    </source>
</evidence>
<sequence length="445" mass="49181">ASSRIALEKTLPRIVKQLKPEQIYKKGSPVALEIELDHEATEVAWFKDGQPLQKMPKFSTEMDGAVCRLKIDKANVSDSGVYVVVANGVQSTTNLSITDIPQFKKSVPAEVSIKKNEDISIRVPFNCPTKPSVVLLKNGEPLKDVEEFLEVSEKEICFRKNNAEVADAGEYTIVITNELGEDRKTLAVQINDVPQQPTNLTLDRNDQNKILLKWDCPSDDVIEYLVEKKEQNRRTYQKLAKVPGSKGSYELEADESLAGCSFRVTAINKYGASAPSEITNNAEIAASVVPQITEAPTISEVTTDGCALTWSKPEINGGSNISGYDVFARKEGGKWEKVNDKEIHDEHYAVKNLQQGANYEFKVEAYNNEGQCSNSEVVSAPIRLPELDLPKTTPSIPQITVTGPDSVTVDWKTPEDELSPSFTVAYKSEGSSVWTELMFLADQAF</sequence>
<dbReference type="AlphaFoldDB" id="A0A3P6QEN6"/>
<dbReference type="InterPro" id="IPR036179">
    <property type="entry name" value="Ig-like_dom_sf"/>
</dbReference>
<evidence type="ECO:0000259" key="3">
    <source>
        <dbReference type="PROSITE" id="PS50835"/>
    </source>
</evidence>
<keyword evidence="2" id="KW-0393">Immunoglobulin domain</keyword>
<dbReference type="SUPFAM" id="SSF49265">
    <property type="entry name" value="Fibronectin type III"/>
    <property type="match status" value="2"/>
</dbReference>
<dbReference type="OrthoDB" id="504170at2759"/>
<evidence type="ECO:0000256" key="2">
    <source>
        <dbReference type="ARBA" id="ARBA00023319"/>
    </source>
</evidence>
<feature type="domain" description="Ig-like" evidence="3">
    <location>
        <begin position="12"/>
        <end position="96"/>
    </location>
</feature>
<reference evidence="5 6" key="1">
    <citation type="submission" date="2018-11" db="EMBL/GenBank/DDBJ databases">
        <authorList>
            <consortium name="Pathogen Informatics"/>
        </authorList>
    </citation>
    <scope>NUCLEOTIDE SEQUENCE [LARGE SCALE GENOMIC DNA]</scope>
</reference>